<keyword evidence="4" id="KW-1185">Reference proteome</keyword>
<dbReference type="Proteomes" id="UP000006764">
    <property type="component" value="Chromosome"/>
</dbReference>
<evidence type="ECO:0000313" key="4">
    <source>
        <dbReference type="Proteomes" id="UP000006764"/>
    </source>
</evidence>
<sequence>MAYVSVGQVENLEEAIAGLQSAYDSMESACQAQIAAAEAKLAEAQQEADNSAQLLDAAMEAEMEAGQQLQQANEQLASANEQLSSACSSLSACEASGNYDEDGNYEPPNCSSEEADVAAAESSVAEAESVVAASEEALEAAKDHRMQMEQRNEMARQCLDMATQLAETVQTECAARLASAAAHLETGKARLESAKAALNAYLDTHPQAAEFYSWLKWTPDPNKPVTPKELHSRLNLSVEQQRYYFEYLADRDPAFRAKIADYRSQLEAANGPAERHAVQLKIRRNLSGYCGEKIVEQALSPLGHKADTQARTTFEDGRFTKTDLIIEDLKVPVILGRGEGMSAPAGGSIAIEVKCGRASYLYSQKDHMVFQSGGHQEANASMTVCSRDIKDLTPEQEEELREALRSAGSPLIGMLPTKDEIDKACWDMVTGSNANNGVTHEN</sequence>
<name>A0A0B4XFZ0_9GAMM</name>
<feature type="region of interest" description="Disordered" evidence="2">
    <location>
        <begin position="98"/>
        <end position="131"/>
    </location>
</feature>
<dbReference type="AlphaFoldDB" id="A0A0B4XFZ0"/>
<dbReference type="HOGENOM" id="CLU_656957_0_0_6"/>
<organism evidence="3 4">
    <name type="scientific">Isoalcanivorax pacificus W11-5</name>
    <dbReference type="NCBI Taxonomy" id="391936"/>
    <lineage>
        <taxon>Bacteria</taxon>
        <taxon>Pseudomonadati</taxon>
        <taxon>Pseudomonadota</taxon>
        <taxon>Gammaproteobacteria</taxon>
        <taxon>Oceanospirillales</taxon>
        <taxon>Alcanivoracaceae</taxon>
        <taxon>Isoalcanivorax</taxon>
    </lineage>
</organism>
<dbReference type="STRING" id="391936.S7S_02585"/>
<keyword evidence="1" id="KW-0175">Coiled coil</keyword>
<evidence type="ECO:0000256" key="2">
    <source>
        <dbReference type="SAM" id="MobiDB-lite"/>
    </source>
</evidence>
<proteinExistence type="predicted"/>
<dbReference type="OrthoDB" id="6778026at2"/>
<feature type="compositionally biased region" description="Low complexity" evidence="2">
    <location>
        <begin position="117"/>
        <end position="131"/>
    </location>
</feature>
<evidence type="ECO:0000313" key="3">
    <source>
        <dbReference type="EMBL" id="AJD46939.1"/>
    </source>
</evidence>
<gene>
    <name evidence="3" type="ORF">S7S_02585</name>
</gene>
<dbReference type="RefSeq" id="WP_008739683.1">
    <property type="nucleotide sequence ID" value="NZ_CP004387.1"/>
</dbReference>
<feature type="coiled-coil region" evidence="1">
    <location>
        <begin position="9"/>
        <end position="89"/>
    </location>
</feature>
<evidence type="ECO:0000256" key="1">
    <source>
        <dbReference type="SAM" id="Coils"/>
    </source>
</evidence>
<dbReference type="KEGG" id="apac:S7S_02585"/>
<dbReference type="EMBL" id="CP004387">
    <property type="protein sequence ID" value="AJD46939.1"/>
    <property type="molecule type" value="Genomic_DNA"/>
</dbReference>
<protein>
    <submittedName>
        <fullName evidence="3">Uncharacterized protein</fullName>
    </submittedName>
</protein>
<accession>A0A0B4XFZ0</accession>
<reference evidence="3 4" key="1">
    <citation type="journal article" date="2012" name="J. Bacteriol.">
        <title>Genome sequence of an alkane-degrading bacterium, Alcanivorax pacificus type strain W11-5, isolated from deep sea sediment.</title>
        <authorList>
            <person name="Lai Q."/>
            <person name="Shao Z."/>
        </authorList>
    </citation>
    <scope>NUCLEOTIDE SEQUENCE [LARGE SCALE GENOMIC DNA]</scope>
    <source>
        <strain evidence="3 4">W11-5</strain>
    </source>
</reference>